<keyword evidence="8" id="KW-0375">Hydrogen ion transport</keyword>
<evidence type="ECO:0000259" key="11">
    <source>
        <dbReference type="Pfam" id="PF02823"/>
    </source>
</evidence>
<evidence type="ECO:0000259" key="10">
    <source>
        <dbReference type="Pfam" id="PF00401"/>
    </source>
</evidence>
<evidence type="ECO:0000313" key="12">
    <source>
        <dbReference type="EMBL" id="PWB67622.1"/>
    </source>
</evidence>
<evidence type="ECO:0000256" key="8">
    <source>
        <dbReference type="HAMAP-Rule" id="MF_00530"/>
    </source>
</evidence>
<dbReference type="EMBL" id="PQAP01000237">
    <property type="protein sequence ID" value="PWB67622.1"/>
    <property type="molecule type" value="Genomic_DNA"/>
</dbReference>
<dbReference type="HAMAP" id="MF_00530">
    <property type="entry name" value="ATP_synth_epsil_bac"/>
    <property type="match status" value="1"/>
</dbReference>
<dbReference type="NCBIfam" id="TIGR01216">
    <property type="entry name" value="ATP_synt_epsi"/>
    <property type="match status" value="1"/>
</dbReference>
<dbReference type="GO" id="GO:0045259">
    <property type="term" value="C:proton-transporting ATP synthase complex"/>
    <property type="evidence" value="ECO:0007669"/>
    <property type="project" value="UniProtKB-KW"/>
</dbReference>
<evidence type="ECO:0000256" key="4">
    <source>
        <dbReference type="ARBA" id="ARBA00023065"/>
    </source>
</evidence>
<dbReference type="GO" id="GO:0012505">
    <property type="term" value="C:endomembrane system"/>
    <property type="evidence" value="ECO:0007669"/>
    <property type="project" value="UniProtKB-SubCell"/>
</dbReference>
<dbReference type="AlphaFoldDB" id="A0A855WWJ5"/>
<keyword evidence="6 8" id="KW-0139">CF(1)</keyword>
<dbReference type="GO" id="GO:0016787">
    <property type="term" value="F:hydrolase activity"/>
    <property type="evidence" value="ECO:0007669"/>
    <property type="project" value="UniProtKB-KW"/>
</dbReference>
<protein>
    <recommendedName>
        <fullName evidence="8">ATP synthase epsilon chain</fullName>
    </recommendedName>
    <alternativeName>
        <fullName evidence="8">ATP synthase F1 sector epsilon subunit</fullName>
    </alternativeName>
    <alternativeName>
        <fullName evidence="8">F-ATPase epsilon subunit</fullName>
    </alternativeName>
</protein>
<dbReference type="InterPro" id="IPR020547">
    <property type="entry name" value="ATP_synth_F1_esu_C"/>
</dbReference>
<dbReference type="GO" id="GO:0005524">
    <property type="term" value="F:ATP binding"/>
    <property type="evidence" value="ECO:0007669"/>
    <property type="project" value="UniProtKB-UniRule"/>
</dbReference>
<dbReference type="Gene3D" id="1.20.5.440">
    <property type="entry name" value="ATP synthase delta/epsilon subunit, C-terminal domain"/>
    <property type="match status" value="1"/>
</dbReference>
<dbReference type="GO" id="GO:0046933">
    <property type="term" value="F:proton-transporting ATP synthase activity, rotational mechanism"/>
    <property type="evidence" value="ECO:0007669"/>
    <property type="project" value="UniProtKB-UniRule"/>
</dbReference>
<evidence type="ECO:0000256" key="9">
    <source>
        <dbReference type="RuleBase" id="RU003656"/>
    </source>
</evidence>
<evidence type="ECO:0000313" key="13">
    <source>
        <dbReference type="Proteomes" id="UP000250918"/>
    </source>
</evidence>
<comment type="subunit">
    <text evidence="8 9">F-type ATPases have 2 components, CF(1) - the catalytic core - and CF(0) - the membrane proton channel. CF(1) has five subunits: alpha(3), beta(3), gamma(1), delta(1), epsilon(1). CF(0) has three main subunits: a, b and c.</text>
</comment>
<keyword evidence="4 8" id="KW-0406">Ion transport</keyword>
<evidence type="ECO:0000256" key="5">
    <source>
        <dbReference type="ARBA" id="ARBA00023136"/>
    </source>
</evidence>
<dbReference type="SUPFAM" id="SSF51344">
    <property type="entry name" value="Epsilon subunit of F1F0-ATP synthase N-terminal domain"/>
    <property type="match status" value="1"/>
</dbReference>
<organism evidence="12 13">
    <name type="scientific">candidate division GN15 bacterium</name>
    <dbReference type="NCBI Taxonomy" id="2072418"/>
    <lineage>
        <taxon>Bacteria</taxon>
        <taxon>candidate division GN15</taxon>
    </lineage>
</organism>
<keyword evidence="8" id="KW-1003">Cell membrane</keyword>
<dbReference type="GO" id="GO:0005886">
    <property type="term" value="C:plasma membrane"/>
    <property type="evidence" value="ECO:0007669"/>
    <property type="project" value="UniProtKB-SubCell"/>
</dbReference>
<dbReference type="Gene3D" id="2.60.15.10">
    <property type="entry name" value="F0F1 ATP synthase delta/epsilon subunit, N-terminal"/>
    <property type="match status" value="1"/>
</dbReference>
<proteinExistence type="inferred from homology"/>
<dbReference type="InterPro" id="IPR001469">
    <property type="entry name" value="ATP_synth_F1_dsu/esu"/>
</dbReference>
<keyword evidence="12" id="KW-0378">Hydrolase</keyword>
<evidence type="ECO:0000256" key="1">
    <source>
        <dbReference type="ARBA" id="ARBA00004184"/>
    </source>
</evidence>
<dbReference type="InterPro" id="IPR020546">
    <property type="entry name" value="ATP_synth_F1_dsu/esu_N"/>
</dbReference>
<dbReference type="Proteomes" id="UP000250918">
    <property type="component" value="Unassembled WGS sequence"/>
</dbReference>
<dbReference type="InterPro" id="IPR036771">
    <property type="entry name" value="ATPsynth_dsu/esu_N"/>
</dbReference>
<keyword evidence="3 8" id="KW-0813">Transport</keyword>
<keyword evidence="5 8" id="KW-0472">Membrane</keyword>
<sequence>MFRLSIVTPEKVCIDADVASLTAPGADGYLGVLSHHAPLITTLKPGKIEYRDDQNVIHVMAVTNGFLEVSANRATILADAAEDAADIDIARARAAYERSRAQLISAEKGETSIDLPATQSALERAANRIRVYNETHK</sequence>
<comment type="caution">
    <text evidence="12">The sequence shown here is derived from an EMBL/GenBank/DDBJ whole genome shotgun (WGS) entry which is preliminary data.</text>
</comment>
<dbReference type="NCBIfam" id="NF009980">
    <property type="entry name" value="PRK13446.1"/>
    <property type="match status" value="1"/>
</dbReference>
<name>A0A855WWJ5_9BACT</name>
<dbReference type="Pfam" id="PF02823">
    <property type="entry name" value="ATP-synt_DE_N"/>
    <property type="match status" value="1"/>
</dbReference>
<evidence type="ECO:0000256" key="3">
    <source>
        <dbReference type="ARBA" id="ARBA00022448"/>
    </source>
</evidence>
<comment type="similarity">
    <text evidence="2 8 9">Belongs to the ATPase epsilon chain family.</text>
</comment>
<keyword evidence="7 8" id="KW-0066">ATP synthesis</keyword>
<dbReference type="PANTHER" id="PTHR13822">
    <property type="entry name" value="ATP SYNTHASE DELTA/EPSILON CHAIN"/>
    <property type="match status" value="1"/>
</dbReference>
<gene>
    <name evidence="8 12" type="primary">atpC</name>
    <name evidence="12" type="ORF">C3F09_13140</name>
</gene>
<evidence type="ECO:0000256" key="7">
    <source>
        <dbReference type="ARBA" id="ARBA00023310"/>
    </source>
</evidence>
<comment type="subcellular location">
    <subcellularLocation>
        <location evidence="8">Cell membrane</location>
        <topology evidence="8">Peripheral membrane protein</topology>
    </subcellularLocation>
    <subcellularLocation>
        <location evidence="1">Endomembrane system</location>
        <topology evidence="1">Peripheral membrane protein</topology>
    </subcellularLocation>
</comment>
<dbReference type="CDD" id="cd12152">
    <property type="entry name" value="F1-ATPase_delta"/>
    <property type="match status" value="1"/>
</dbReference>
<comment type="function">
    <text evidence="8">Produces ATP from ADP in the presence of a proton gradient across the membrane.</text>
</comment>
<feature type="domain" description="ATP synthase F1 complex delta/epsilon subunit N-terminal" evidence="11">
    <location>
        <begin position="2"/>
        <end position="81"/>
    </location>
</feature>
<evidence type="ECO:0000256" key="6">
    <source>
        <dbReference type="ARBA" id="ARBA00023196"/>
    </source>
</evidence>
<reference evidence="12 13" key="1">
    <citation type="journal article" date="2018" name="ISME J.">
        <title>A methanotrophic archaeon couples anaerobic oxidation of methane to Fe(III) reduction.</title>
        <authorList>
            <person name="Cai C."/>
            <person name="Leu A.O."/>
            <person name="Xie G.J."/>
            <person name="Guo J."/>
            <person name="Feng Y."/>
            <person name="Zhao J.X."/>
            <person name="Tyson G.W."/>
            <person name="Yuan Z."/>
            <person name="Hu S."/>
        </authorList>
    </citation>
    <scope>NUCLEOTIDE SEQUENCE [LARGE SCALE GENOMIC DNA]</scope>
    <source>
        <strain evidence="12">FeB_12</strain>
    </source>
</reference>
<dbReference type="Pfam" id="PF00401">
    <property type="entry name" value="ATP-synt_DE"/>
    <property type="match status" value="1"/>
</dbReference>
<feature type="domain" description="ATP synthase epsilon subunit C-terminal" evidence="10">
    <location>
        <begin position="86"/>
        <end position="131"/>
    </location>
</feature>
<evidence type="ECO:0000256" key="2">
    <source>
        <dbReference type="ARBA" id="ARBA00005712"/>
    </source>
</evidence>
<dbReference type="PANTHER" id="PTHR13822:SF10">
    <property type="entry name" value="ATP SYNTHASE EPSILON CHAIN, CHLOROPLASTIC"/>
    <property type="match status" value="1"/>
</dbReference>
<accession>A0A855WWJ5</accession>